<sequence length="321" mass="36553">MYAKFSVSRDTANNFIRLFVNRRAFGMQAHKPLPNGKVPYFLAKDWTTKEPKPLDSDVVRMHLNGDVTINLFAINPETQRCKWVAIDGDFDGAVEALFKLQWELKQDGVEAAIEQSRRGGHLWIFAETPLLASECRIYIYNLALRLGVPIVGGGLKQGIEVFPKQDRLQDGEFGNAIRAPLGVHRKTNRRYWFYEAPTEPETQLAYLNGMKKLTEAELHTFIQGMSLPENYRPAVREPYVPGPVRDGQTEFRILDYVRPKSKHSRNWWAPCPSCRQAGRDKSGDNLAIQVANPRFYKCWAGCSADDIRAALGQPIRKKQMA</sequence>
<keyword evidence="2" id="KW-0547">Nucleotide-binding</keyword>
<dbReference type="RefSeq" id="WP_128915682.1">
    <property type="nucleotide sequence ID" value="NZ_RDSM01000007.1"/>
</dbReference>
<keyword evidence="2" id="KW-0347">Helicase</keyword>
<dbReference type="OrthoDB" id="9802848at2"/>
<dbReference type="EMBL" id="RDSM01000007">
    <property type="protein sequence ID" value="RXH53773.1"/>
    <property type="molecule type" value="Genomic_DNA"/>
</dbReference>
<dbReference type="Proteomes" id="UP000289437">
    <property type="component" value="Unassembled WGS sequence"/>
</dbReference>
<reference evidence="3" key="2">
    <citation type="submission" date="2019-02" db="EMBL/GenBank/DDBJ databases">
        <title>Granulicella sibirica sp. nov., a psychrotolerant acidobacterium isolated from an organic soil layer in forested tundra, West Siberia.</title>
        <authorList>
            <person name="Oshkin I.Y."/>
            <person name="Kulichevskaya I.S."/>
            <person name="Rijpstra W.I.C."/>
            <person name="Sinninghe Damste J.S."/>
            <person name="Rakitin A.L."/>
            <person name="Ravin N.V."/>
            <person name="Dedysh S.N."/>
        </authorList>
    </citation>
    <scope>NUCLEOTIDE SEQUENCE [LARGE SCALE GENOMIC DNA]</scope>
    <source>
        <strain evidence="3">AF10</strain>
    </source>
</reference>
<gene>
    <name evidence="2" type="ORF">GRAN_5111</name>
</gene>
<reference evidence="2 3" key="1">
    <citation type="submission" date="2018-11" db="EMBL/GenBank/DDBJ databases">
        <authorList>
            <person name="Mardanov A.V."/>
            <person name="Ravin N.V."/>
            <person name="Dedysh S.N."/>
        </authorList>
    </citation>
    <scope>NUCLEOTIDE SEQUENCE [LARGE SCALE GENOMIC DNA]</scope>
    <source>
        <strain evidence="2 3">AF10</strain>
    </source>
</reference>
<keyword evidence="2" id="KW-0067">ATP-binding</keyword>
<protein>
    <submittedName>
        <fullName evidence="2">DNA or RNA helicase of superfamily II</fullName>
    </submittedName>
</protein>
<evidence type="ECO:0000313" key="2">
    <source>
        <dbReference type="EMBL" id="RXH53773.1"/>
    </source>
</evidence>
<accession>A0A4Q0SS99</accession>
<proteinExistence type="predicted"/>
<organism evidence="2 3">
    <name type="scientific">Granulicella sibirica</name>
    <dbReference type="NCBI Taxonomy" id="2479048"/>
    <lineage>
        <taxon>Bacteria</taxon>
        <taxon>Pseudomonadati</taxon>
        <taxon>Acidobacteriota</taxon>
        <taxon>Terriglobia</taxon>
        <taxon>Terriglobales</taxon>
        <taxon>Acidobacteriaceae</taxon>
        <taxon>Granulicella</taxon>
    </lineage>
</organism>
<name>A0A4Q0SS99_9BACT</name>
<dbReference type="GO" id="GO:0004386">
    <property type="term" value="F:helicase activity"/>
    <property type="evidence" value="ECO:0007669"/>
    <property type="project" value="UniProtKB-KW"/>
</dbReference>
<keyword evidence="3" id="KW-1185">Reference proteome</keyword>
<keyword evidence="2" id="KW-0378">Hydrolase</keyword>
<dbReference type="InterPro" id="IPR054347">
    <property type="entry name" value="TOTE_primase"/>
</dbReference>
<dbReference type="AlphaFoldDB" id="A0A4Q0SS99"/>
<dbReference type="Pfam" id="PF22548">
    <property type="entry name" value="AEP-TOTE"/>
    <property type="match status" value="1"/>
</dbReference>
<comment type="caution">
    <text evidence="2">The sequence shown here is derived from an EMBL/GenBank/DDBJ whole genome shotgun (WGS) entry which is preliminary data.</text>
</comment>
<evidence type="ECO:0000313" key="3">
    <source>
        <dbReference type="Proteomes" id="UP000289437"/>
    </source>
</evidence>
<feature type="domain" description="TOTE conflict system primase" evidence="1">
    <location>
        <begin position="43"/>
        <end position="220"/>
    </location>
</feature>
<evidence type="ECO:0000259" key="1">
    <source>
        <dbReference type="Pfam" id="PF22548"/>
    </source>
</evidence>